<protein>
    <submittedName>
        <fullName evidence="6">AraC family transcriptional regulator</fullName>
    </submittedName>
</protein>
<feature type="domain" description="HTH araC/xylS-type" evidence="5">
    <location>
        <begin position="169"/>
        <end position="267"/>
    </location>
</feature>
<accession>A0ABV5VUL7</accession>
<dbReference type="SUPFAM" id="SSF51215">
    <property type="entry name" value="Regulatory protein AraC"/>
    <property type="match status" value="1"/>
</dbReference>
<evidence type="ECO:0000256" key="1">
    <source>
        <dbReference type="ARBA" id="ARBA00022490"/>
    </source>
</evidence>
<keyword evidence="2" id="KW-0805">Transcription regulation</keyword>
<dbReference type="PANTHER" id="PTHR46796">
    <property type="entry name" value="HTH-TYPE TRANSCRIPTIONAL ACTIVATOR RHAS-RELATED"/>
    <property type="match status" value="1"/>
</dbReference>
<keyword evidence="4" id="KW-0804">Transcription</keyword>
<keyword evidence="7" id="KW-1185">Reference proteome</keyword>
<dbReference type="Proteomes" id="UP001589619">
    <property type="component" value="Unassembled WGS sequence"/>
</dbReference>
<proteinExistence type="predicted"/>
<sequence length="271" mass="30834">MVYMDIPYELDDGVALPTFRFKSIWKVHANDTYQVSKPHGFKYTGIFVTFEGEGSLKLLDQTFGLETGTYIIVPPSIPSAYSCVDGDWKFYFILFDPMEIVSHLDLSVGQPVTTAKMPDAVRLCERLIDNLIISPKGFGLTAQLSAQELLLHFAKEKFAYAQSRHPELDDILFQMHRQIGHPMPIDDLVRQSGLSRTVFFARFRSRTGMTPSRYIQQLKLATAKVALETTNASVKEIAGALQFYDEFHFSKLFKTRYGMAPSTYRQCLTDK</sequence>
<dbReference type="EMBL" id="JBHMAG010000008">
    <property type="protein sequence ID" value="MFB9751999.1"/>
    <property type="molecule type" value="Genomic_DNA"/>
</dbReference>
<evidence type="ECO:0000256" key="3">
    <source>
        <dbReference type="ARBA" id="ARBA00023125"/>
    </source>
</evidence>
<evidence type="ECO:0000256" key="2">
    <source>
        <dbReference type="ARBA" id="ARBA00023015"/>
    </source>
</evidence>
<organism evidence="6 7">
    <name type="scientific">Paenibacillus hodogayensis</name>
    <dbReference type="NCBI Taxonomy" id="279208"/>
    <lineage>
        <taxon>Bacteria</taxon>
        <taxon>Bacillati</taxon>
        <taxon>Bacillota</taxon>
        <taxon>Bacilli</taxon>
        <taxon>Bacillales</taxon>
        <taxon>Paenibacillaceae</taxon>
        <taxon>Paenibacillus</taxon>
    </lineage>
</organism>
<dbReference type="InterPro" id="IPR009057">
    <property type="entry name" value="Homeodomain-like_sf"/>
</dbReference>
<dbReference type="InterPro" id="IPR037923">
    <property type="entry name" value="HTH-like"/>
</dbReference>
<gene>
    <name evidence="6" type="ORF">ACFFNY_10575</name>
</gene>
<dbReference type="PANTHER" id="PTHR46796:SF13">
    <property type="entry name" value="HTH-TYPE TRANSCRIPTIONAL ACTIVATOR RHAS"/>
    <property type="match status" value="1"/>
</dbReference>
<reference evidence="6 7" key="1">
    <citation type="submission" date="2024-09" db="EMBL/GenBank/DDBJ databases">
        <authorList>
            <person name="Sun Q."/>
            <person name="Mori K."/>
        </authorList>
    </citation>
    <scope>NUCLEOTIDE SEQUENCE [LARGE SCALE GENOMIC DNA]</scope>
    <source>
        <strain evidence="6 7">JCM 12520</strain>
    </source>
</reference>
<name>A0ABV5VUL7_9BACL</name>
<evidence type="ECO:0000313" key="6">
    <source>
        <dbReference type="EMBL" id="MFB9751999.1"/>
    </source>
</evidence>
<dbReference type="Gene3D" id="2.60.120.280">
    <property type="entry name" value="Regulatory protein AraC"/>
    <property type="match status" value="1"/>
</dbReference>
<dbReference type="InterPro" id="IPR003313">
    <property type="entry name" value="AraC-bd"/>
</dbReference>
<dbReference type="InterPro" id="IPR018060">
    <property type="entry name" value="HTH_AraC"/>
</dbReference>
<dbReference type="RefSeq" id="WP_344915758.1">
    <property type="nucleotide sequence ID" value="NZ_BAAAYO010000017.1"/>
</dbReference>
<keyword evidence="1" id="KW-0963">Cytoplasm</keyword>
<dbReference type="Gene3D" id="1.10.10.60">
    <property type="entry name" value="Homeodomain-like"/>
    <property type="match status" value="2"/>
</dbReference>
<evidence type="ECO:0000313" key="7">
    <source>
        <dbReference type="Proteomes" id="UP001589619"/>
    </source>
</evidence>
<dbReference type="SMART" id="SM00342">
    <property type="entry name" value="HTH_ARAC"/>
    <property type="match status" value="1"/>
</dbReference>
<dbReference type="Pfam" id="PF02311">
    <property type="entry name" value="AraC_binding"/>
    <property type="match status" value="1"/>
</dbReference>
<comment type="caution">
    <text evidence="6">The sequence shown here is derived from an EMBL/GenBank/DDBJ whole genome shotgun (WGS) entry which is preliminary data.</text>
</comment>
<evidence type="ECO:0000256" key="4">
    <source>
        <dbReference type="ARBA" id="ARBA00023163"/>
    </source>
</evidence>
<dbReference type="InterPro" id="IPR050204">
    <property type="entry name" value="AraC_XylS_family_regulators"/>
</dbReference>
<dbReference type="PROSITE" id="PS01124">
    <property type="entry name" value="HTH_ARAC_FAMILY_2"/>
    <property type="match status" value="1"/>
</dbReference>
<dbReference type="Pfam" id="PF12833">
    <property type="entry name" value="HTH_18"/>
    <property type="match status" value="1"/>
</dbReference>
<evidence type="ECO:0000259" key="5">
    <source>
        <dbReference type="PROSITE" id="PS01124"/>
    </source>
</evidence>
<dbReference type="SUPFAM" id="SSF46689">
    <property type="entry name" value="Homeodomain-like"/>
    <property type="match status" value="2"/>
</dbReference>
<keyword evidence="3" id="KW-0238">DNA-binding</keyword>